<keyword evidence="2" id="KW-0862">Zinc</keyword>
<evidence type="ECO:0000256" key="3">
    <source>
        <dbReference type="SAM" id="MobiDB-lite"/>
    </source>
</evidence>
<keyword evidence="2" id="KW-0863">Zinc-finger</keyword>
<evidence type="ECO:0000259" key="5">
    <source>
        <dbReference type="PROSITE" id="PS51192"/>
    </source>
</evidence>
<dbReference type="GO" id="GO:0008270">
    <property type="term" value="F:zinc ion binding"/>
    <property type="evidence" value="ECO:0007669"/>
    <property type="project" value="UniProtKB-KW"/>
</dbReference>
<evidence type="ECO:0000256" key="1">
    <source>
        <dbReference type="ARBA" id="ARBA00022801"/>
    </source>
</evidence>
<dbReference type="GO" id="GO:0004386">
    <property type="term" value="F:helicase activity"/>
    <property type="evidence" value="ECO:0007669"/>
    <property type="project" value="UniProtKB-KW"/>
</dbReference>
<dbReference type="PROSITE" id="PS51192">
    <property type="entry name" value="HELICASE_ATP_BIND_1"/>
    <property type="match status" value="1"/>
</dbReference>
<dbReference type="InterPro" id="IPR049730">
    <property type="entry name" value="SNF2/RAD54-like_C"/>
</dbReference>
<dbReference type="Gene3D" id="3.40.50.10810">
    <property type="entry name" value="Tandem AAA-ATPase domain"/>
    <property type="match status" value="1"/>
</dbReference>
<feature type="domain" description="Helicase C-terminal" evidence="6">
    <location>
        <begin position="976"/>
        <end position="1131"/>
    </location>
</feature>
<sequence length="1140" mass="125994">MPSSPPLIDVTDIIRVVGGSAFQRGQTYAKGGAVVELAWEPEAEVLRAKVRGHSSVPYRTMLQLGEKRQGDYRLLDNHCSCPVGFDCKHVAAVALQSNTDHLVARQEFIRPSASTGPTVPAWQESLQTLIDADLHALTGSTKASATPLALQFEVRTTDAGISARWGAPAPRSAHRNTSFRLGVRPVVRNTKGNWVKNNLAWSNIAYQTYGLQLDPEQHRWFSQFPALHRSNGVSYFGQNDSWLYLDDFSNPLLWQLLEEAQRIGVQFVGTKKDTSVRLGQRAALSLDVRAAKDSLAKESPGTAGAVPLQLLPVLEIDGEPYPADAAGLIAGHGIYVRSPENVITLAPTARPLTDQDKGLLLNSAPVMIPEEDAPVFLEKFYPKLRQVLPVTSSDDSVEFPEISPPLLVLTASFQPDDSLFLDWEWEYRQGDDLNRIPLGTRADPASSYRDVATEADLLTAVGKVLGAVPRSRSYQGIDTAEFTEYLLPKIEKVDGVRVDIVGERPAYRELTSVPELKITTVETERRDWFDLGIMITVEGRLVPFADVFKALSQGKTKILLVDRTYLSLDRPEFAQLHALLEEAEGLQEWETGEMTISRYQAGLWSELEELAEETEQAAAWRASVTGLLELDSVEQVPLPAGLKADLRPYQAEGFNWLAFLWKHGLGGILADDMGLGKTLQTLALLAYAREQTSQPDGGAAPVADGGMAGADGDGTSAGSSSAEEHTQARRPFLVVAPTSVVPNWLSEAARFTPGLRAVAIPDTTAKSKVPLAELTADADIVVTSYAVFRLDFASYRALEWDGLILDEAQFVKNRTTRAHQCARDLNAPFKLAITGTPMENNLLELWSLFAIVAPGLFPSARKFIEEYQRPIERGEDNKLLARLRRRIRPLLMRRTKEAVAKDLPEKQEQVLEVELSPKHRKIYEMHLQRERQKLMGLIKDLDRNRMIVFRSLTLLRMLSLDASLVDDDYAGVPSAKLDALFEQLEDVTAEGHRALIFSQFTSFLKKAAARLDAAGIPYAYLDGSTRDRGEVIASFKDGQAPVFLISLKAGGFGLNLTEADYVFLLDPWWNPAAESQAVDRTHRIGQTRNVMVYRMVARGTIEEKVMALKEQKAKLFSSVMDDAAVFSSALTADDIRALLD</sequence>
<dbReference type="InterPro" id="IPR001650">
    <property type="entry name" value="Helicase_C-like"/>
</dbReference>
<proteinExistence type="predicted"/>
<dbReference type="CDD" id="cd18793">
    <property type="entry name" value="SF2_C_SNF"/>
    <property type="match status" value="1"/>
</dbReference>
<keyword evidence="7" id="KW-0547">Nucleotide-binding</keyword>
<dbReference type="SMART" id="SM00490">
    <property type="entry name" value="HELICc"/>
    <property type="match status" value="1"/>
</dbReference>
<feature type="region of interest" description="Disordered" evidence="3">
    <location>
        <begin position="694"/>
        <end position="723"/>
    </location>
</feature>
<dbReference type="Pfam" id="PF00176">
    <property type="entry name" value="SNF2-rel_dom"/>
    <property type="match status" value="1"/>
</dbReference>
<keyword evidence="1" id="KW-0378">Hydrolase</keyword>
<dbReference type="PROSITE" id="PS50966">
    <property type="entry name" value="ZF_SWIM"/>
    <property type="match status" value="1"/>
</dbReference>
<feature type="domain" description="SWIM-type" evidence="4">
    <location>
        <begin position="58"/>
        <end position="98"/>
    </location>
</feature>
<dbReference type="InterPro" id="IPR000330">
    <property type="entry name" value="SNF2_N"/>
</dbReference>
<keyword evidence="2" id="KW-0479">Metal-binding</keyword>
<accession>A0A9X1M4D3</accession>
<dbReference type="InterPro" id="IPR014001">
    <property type="entry name" value="Helicase_ATP-bd"/>
</dbReference>
<dbReference type="AlphaFoldDB" id="A0A9X1M4D3"/>
<name>A0A9X1M4D3_9MICC</name>
<dbReference type="GO" id="GO:0005524">
    <property type="term" value="F:ATP binding"/>
    <property type="evidence" value="ECO:0007669"/>
    <property type="project" value="InterPro"/>
</dbReference>
<dbReference type="SUPFAM" id="SSF52540">
    <property type="entry name" value="P-loop containing nucleoside triphosphate hydrolases"/>
    <property type="match status" value="2"/>
</dbReference>
<keyword evidence="7" id="KW-0347">Helicase</keyword>
<reference evidence="7" key="1">
    <citation type="submission" date="2021-10" db="EMBL/GenBank/DDBJ databases">
        <title>Novel species in genus Arthrobacter.</title>
        <authorList>
            <person name="Liu Y."/>
        </authorList>
    </citation>
    <scope>NUCLEOTIDE SEQUENCE</scope>
    <source>
        <strain evidence="7">Zg-Y809</strain>
    </source>
</reference>
<feature type="compositionally biased region" description="Low complexity" evidence="3">
    <location>
        <begin position="696"/>
        <end position="705"/>
    </location>
</feature>
<comment type="caution">
    <text evidence="7">The sequence shown here is derived from an EMBL/GenBank/DDBJ whole genome shotgun (WGS) entry which is preliminary data.</text>
</comment>
<evidence type="ECO:0000259" key="6">
    <source>
        <dbReference type="PROSITE" id="PS51194"/>
    </source>
</evidence>
<dbReference type="PANTHER" id="PTHR10799">
    <property type="entry name" value="SNF2/RAD54 HELICASE FAMILY"/>
    <property type="match status" value="1"/>
</dbReference>
<dbReference type="SMART" id="SM00487">
    <property type="entry name" value="DEXDc"/>
    <property type="match status" value="1"/>
</dbReference>
<feature type="domain" description="Helicase ATP-binding" evidence="5">
    <location>
        <begin position="658"/>
        <end position="855"/>
    </location>
</feature>
<dbReference type="Gene3D" id="3.40.50.300">
    <property type="entry name" value="P-loop containing nucleotide triphosphate hydrolases"/>
    <property type="match status" value="1"/>
</dbReference>
<protein>
    <submittedName>
        <fullName evidence="7">DEAD/DEAH box helicase</fullName>
    </submittedName>
</protein>
<evidence type="ECO:0000313" key="8">
    <source>
        <dbReference type="Proteomes" id="UP001139264"/>
    </source>
</evidence>
<dbReference type="RefSeq" id="WP_227908987.1">
    <property type="nucleotide sequence ID" value="NZ_CP095461.1"/>
</dbReference>
<evidence type="ECO:0000313" key="7">
    <source>
        <dbReference type="EMBL" id="MCC3270650.1"/>
    </source>
</evidence>
<dbReference type="EMBL" id="JAJFZP010000013">
    <property type="protein sequence ID" value="MCC3270650.1"/>
    <property type="molecule type" value="Genomic_DNA"/>
</dbReference>
<dbReference type="InterPro" id="IPR027417">
    <property type="entry name" value="P-loop_NTPase"/>
</dbReference>
<dbReference type="GO" id="GO:0016787">
    <property type="term" value="F:hydrolase activity"/>
    <property type="evidence" value="ECO:0007669"/>
    <property type="project" value="UniProtKB-KW"/>
</dbReference>
<gene>
    <name evidence="7" type="ORF">LJ751_15040</name>
</gene>
<organism evidence="7 8">
    <name type="scientific">Arthrobacter gengyunqii</name>
    <dbReference type="NCBI Taxonomy" id="2886940"/>
    <lineage>
        <taxon>Bacteria</taxon>
        <taxon>Bacillati</taxon>
        <taxon>Actinomycetota</taxon>
        <taxon>Actinomycetes</taxon>
        <taxon>Micrococcales</taxon>
        <taxon>Micrococcaceae</taxon>
        <taxon>Arthrobacter</taxon>
    </lineage>
</organism>
<dbReference type="InterPro" id="IPR038718">
    <property type="entry name" value="SNF2-like_sf"/>
</dbReference>
<evidence type="ECO:0000259" key="4">
    <source>
        <dbReference type="PROSITE" id="PS50966"/>
    </source>
</evidence>
<evidence type="ECO:0000256" key="2">
    <source>
        <dbReference type="PROSITE-ProRule" id="PRU00325"/>
    </source>
</evidence>
<dbReference type="Proteomes" id="UP001139264">
    <property type="component" value="Unassembled WGS sequence"/>
</dbReference>
<dbReference type="Pfam" id="PF04434">
    <property type="entry name" value="SWIM"/>
    <property type="match status" value="1"/>
</dbReference>
<keyword evidence="7" id="KW-0067">ATP-binding</keyword>
<dbReference type="Pfam" id="PF00271">
    <property type="entry name" value="Helicase_C"/>
    <property type="match status" value="1"/>
</dbReference>
<dbReference type="PROSITE" id="PS51194">
    <property type="entry name" value="HELICASE_CTER"/>
    <property type="match status" value="1"/>
</dbReference>
<dbReference type="InterPro" id="IPR007527">
    <property type="entry name" value="Znf_SWIM"/>
</dbReference>